<evidence type="ECO:0000313" key="4">
    <source>
        <dbReference type="Proteomes" id="UP001055105"/>
    </source>
</evidence>
<dbReference type="EMBL" id="VVND01000028">
    <property type="protein sequence ID" value="KAA3157923.1"/>
    <property type="molecule type" value="Genomic_DNA"/>
</dbReference>
<evidence type="ECO:0000313" key="1">
    <source>
        <dbReference type="EMBL" id="GKI17490.1"/>
    </source>
</evidence>
<dbReference type="GeneID" id="92756609"/>
<evidence type="ECO:0000313" key="2">
    <source>
        <dbReference type="EMBL" id="KAA3157923.1"/>
    </source>
</evidence>
<reference evidence="2 3" key="1">
    <citation type="journal article" date="2019" name="Nat. Med.">
        <title>A library of human gut bacterial isolates paired with longitudinal multiomics data enables mechanistic microbiome research.</title>
        <authorList>
            <person name="Poyet M."/>
            <person name="Groussin M."/>
            <person name="Gibbons S.M."/>
            <person name="Avila-Pacheco J."/>
            <person name="Jiang X."/>
            <person name="Kearney S.M."/>
            <person name="Perrotta A.R."/>
            <person name="Berdy B."/>
            <person name="Zhao S."/>
            <person name="Lieberman T.D."/>
            <person name="Swanson P.K."/>
            <person name="Smith M."/>
            <person name="Roesemann S."/>
            <person name="Alexander J.E."/>
            <person name="Rich S.A."/>
            <person name="Livny J."/>
            <person name="Vlamakis H."/>
            <person name="Clish C."/>
            <person name="Bullock K."/>
            <person name="Deik A."/>
            <person name="Scott J."/>
            <person name="Pierce K.A."/>
            <person name="Xavier R.J."/>
            <person name="Alm E.J."/>
        </authorList>
    </citation>
    <scope>NUCLEOTIDE SEQUENCE [LARGE SCALE GENOMIC DNA]</scope>
    <source>
        <strain evidence="2 3">BIOML-A1</strain>
    </source>
</reference>
<reference evidence="1" key="2">
    <citation type="submission" date="2022-01" db="EMBL/GenBank/DDBJ databases">
        <title>Novel bile acid biosynthetic pathways are enriched in the microbiome of centenarians.</title>
        <authorList>
            <person name="Sato Y."/>
            <person name="Atarashi K."/>
            <person name="Plichta R.D."/>
            <person name="Arai Y."/>
            <person name="Sasajima S."/>
            <person name="Kearney M.S."/>
            <person name="Suda W."/>
            <person name="Takeshita K."/>
            <person name="Sasaki T."/>
            <person name="Okamoto S."/>
            <person name="Skelly N.A."/>
            <person name="Okamura Y."/>
            <person name="Vlamakis H."/>
            <person name="Li Y."/>
            <person name="Tanoue T."/>
            <person name="Takei H."/>
            <person name="Nittono H."/>
            <person name="Narushima S."/>
            <person name="Irie J."/>
            <person name="Itoh H."/>
            <person name="Moriya K."/>
            <person name="Sugiura Y."/>
            <person name="Suematsu M."/>
            <person name="Moritoki N."/>
            <person name="Shibata S."/>
            <person name="Littman R.D."/>
            <person name="Fischbach A.M."/>
            <person name="Uwamino Y."/>
            <person name="Inoue T."/>
            <person name="Honda A."/>
            <person name="Hattori M."/>
            <person name="Murai T."/>
            <person name="Xavier J.R."/>
            <person name="Hirose N."/>
            <person name="Honda K."/>
        </authorList>
    </citation>
    <scope>NUCLEOTIDE SEQUENCE</scope>
    <source>
        <strain evidence="1">CE91-St16</strain>
    </source>
</reference>
<protein>
    <submittedName>
        <fullName evidence="1">Uncharacterized protein</fullName>
    </submittedName>
</protein>
<dbReference type="EMBL" id="BQOL01000001">
    <property type="protein sequence ID" value="GKI17490.1"/>
    <property type="molecule type" value="Genomic_DNA"/>
</dbReference>
<sequence>MRNTLYRQMVYWINMYRTWIKVADDNLYKEHIISRSDRTDYVVSRTLVLRAFKANGQYAEGTTWEIPEHELDRALATHRKQDASFRQRIKKAAMYLSPADAEAIIRLATYGIVRLELVIPPVPVREKPYYL</sequence>
<gene>
    <name evidence="1" type="ORF">CE91St16_03980</name>
    <name evidence="2" type="ORF">F2A26_13275</name>
</gene>
<keyword evidence="3" id="KW-1185">Reference proteome</keyword>
<proteinExistence type="predicted"/>
<accession>A0A5B5VKC5</accession>
<evidence type="ECO:0000313" key="3">
    <source>
        <dbReference type="Proteomes" id="UP000324870"/>
    </source>
</evidence>
<name>A0A5B5VKC5_9BACT</name>
<organism evidence="1 4">
    <name type="scientific">Alistipes finegoldii</name>
    <dbReference type="NCBI Taxonomy" id="214856"/>
    <lineage>
        <taxon>Bacteria</taxon>
        <taxon>Pseudomonadati</taxon>
        <taxon>Bacteroidota</taxon>
        <taxon>Bacteroidia</taxon>
        <taxon>Bacteroidales</taxon>
        <taxon>Rikenellaceae</taxon>
        <taxon>Alistipes</taxon>
    </lineage>
</organism>
<dbReference type="AlphaFoldDB" id="A0A5B5VKC5"/>
<comment type="caution">
    <text evidence="1">The sequence shown here is derived from an EMBL/GenBank/DDBJ whole genome shotgun (WGS) entry which is preliminary data.</text>
</comment>
<dbReference type="RefSeq" id="WP_083810179.1">
    <property type="nucleotide sequence ID" value="NZ_AP025581.1"/>
</dbReference>
<dbReference type="Proteomes" id="UP000324870">
    <property type="component" value="Unassembled WGS sequence"/>
</dbReference>
<dbReference type="Proteomes" id="UP001055105">
    <property type="component" value="Unassembled WGS sequence"/>
</dbReference>